<evidence type="ECO:0000313" key="4">
    <source>
        <dbReference type="Proteomes" id="UP000006906"/>
    </source>
</evidence>
<feature type="compositionally biased region" description="Gly residues" evidence="1">
    <location>
        <begin position="267"/>
        <end position="283"/>
    </location>
</feature>
<name>A0A2K3DIJ2_CHLRE</name>
<keyword evidence="4" id="KW-1185">Reference proteome</keyword>
<evidence type="ECO:0000256" key="2">
    <source>
        <dbReference type="SAM" id="Phobius"/>
    </source>
</evidence>
<dbReference type="InParanoid" id="A0A2K3DIJ2"/>
<feature type="compositionally biased region" description="Gly residues" evidence="1">
    <location>
        <begin position="293"/>
        <end position="307"/>
    </location>
</feature>
<feature type="transmembrane region" description="Helical" evidence="2">
    <location>
        <begin position="21"/>
        <end position="40"/>
    </location>
</feature>
<feature type="region of interest" description="Disordered" evidence="1">
    <location>
        <begin position="267"/>
        <end position="332"/>
    </location>
</feature>
<evidence type="ECO:0000256" key="1">
    <source>
        <dbReference type="SAM" id="MobiDB-lite"/>
    </source>
</evidence>
<evidence type="ECO:0008006" key="5">
    <source>
        <dbReference type="Google" id="ProtNLM"/>
    </source>
</evidence>
<dbReference type="GO" id="GO:0016757">
    <property type="term" value="F:glycosyltransferase activity"/>
    <property type="evidence" value="ECO:0000318"/>
    <property type="project" value="GO_Central"/>
</dbReference>
<keyword evidence="2" id="KW-0812">Transmembrane</keyword>
<protein>
    <recommendedName>
        <fullName evidence="5">Glycosyltransferase</fullName>
    </recommendedName>
</protein>
<reference evidence="3 4" key="1">
    <citation type="journal article" date="2007" name="Science">
        <title>The Chlamydomonas genome reveals the evolution of key animal and plant functions.</title>
        <authorList>
            <person name="Merchant S.S."/>
            <person name="Prochnik S.E."/>
            <person name="Vallon O."/>
            <person name="Harris E.H."/>
            <person name="Karpowicz S.J."/>
            <person name="Witman G.B."/>
            <person name="Terry A."/>
            <person name="Salamov A."/>
            <person name="Fritz-Laylin L.K."/>
            <person name="Marechal-Drouard L."/>
            <person name="Marshall W.F."/>
            <person name="Qu L.H."/>
            <person name="Nelson D.R."/>
            <person name="Sanderfoot A.A."/>
            <person name="Spalding M.H."/>
            <person name="Kapitonov V.V."/>
            <person name="Ren Q."/>
            <person name="Ferris P."/>
            <person name="Lindquist E."/>
            <person name="Shapiro H."/>
            <person name="Lucas S.M."/>
            <person name="Grimwood J."/>
            <person name="Schmutz J."/>
            <person name="Cardol P."/>
            <person name="Cerutti H."/>
            <person name="Chanfreau G."/>
            <person name="Chen C.L."/>
            <person name="Cognat V."/>
            <person name="Croft M.T."/>
            <person name="Dent R."/>
            <person name="Dutcher S."/>
            <person name="Fernandez E."/>
            <person name="Fukuzawa H."/>
            <person name="Gonzalez-Ballester D."/>
            <person name="Gonzalez-Halphen D."/>
            <person name="Hallmann A."/>
            <person name="Hanikenne M."/>
            <person name="Hippler M."/>
            <person name="Inwood W."/>
            <person name="Jabbari K."/>
            <person name="Kalanon M."/>
            <person name="Kuras R."/>
            <person name="Lefebvre P.A."/>
            <person name="Lemaire S.D."/>
            <person name="Lobanov A.V."/>
            <person name="Lohr M."/>
            <person name="Manuell A."/>
            <person name="Meier I."/>
            <person name="Mets L."/>
            <person name="Mittag M."/>
            <person name="Mittelmeier T."/>
            <person name="Moroney J.V."/>
            <person name="Moseley J."/>
            <person name="Napoli C."/>
            <person name="Nedelcu A.M."/>
            <person name="Niyogi K."/>
            <person name="Novoselov S.V."/>
            <person name="Paulsen I.T."/>
            <person name="Pazour G."/>
            <person name="Purton S."/>
            <person name="Ral J.P."/>
            <person name="Riano-Pachon D.M."/>
            <person name="Riekhof W."/>
            <person name="Rymarquis L."/>
            <person name="Schroda M."/>
            <person name="Stern D."/>
            <person name="Umen J."/>
            <person name="Willows R."/>
            <person name="Wilson N."/>
            <person name="Zimmer S.L."/>
            <person name="Allmer J."/>
            <person name="Balk J."/>
            <person name="Bisova K."/>
            <person name="Chen C.J."/>
            <person name="Elias M."/>
            <person name="Gendler K."/>
            <person name="Hauser C."/>
            <person name="Lamb M.R."/>
            <person name="Ledford H."/>
            <person name="Long J.C."/>
            <person name="Minagawa J."/>
            <person name="Page M.D."/>
            <person name="Pan J."/>
            <person name="Pootakham W."/>
            <person name="Roje S."/>
            <person name="Rose A."/>
            <person name="Stahlberg E."/>
            <person name="Terauchi A.M."/>
            <person name="Yang P."/>
            <person name="Ball S."/>
            <person name="Bowler C."/>
            <person name="Dieckmann C.L."/>
            <person name="Gladyshev V.N."/>
            <person name="Green P."/>
            <person name="Jorgensen R."/>
            <person name="Mayfield S."/>
            <person name="Mueller-Roeber B."/>
            <person name="Rajamani S."/>
            <person name="Sayre R.T."/>
            <person name="Brokstein P."/>
            <person name="Dubchak I."/>
            <person name="Goodstein D."/>
            <person name="Hornick L."/>
            <person name="Huang Y.W."/>
            <person name="Jhaveri J."/>
            <person name="Luo Y."/>
            <person name="Martinez D."/>
            <person name="Ngau W.C."/>
            <person name="Otillar B."/>
            <person name="Poliakov A."/>
            <person name="Porter A."/>
            <person name="Szajkowski L."/>
            <person name="Werner G."/>
            <person name="Zhou K."/>
            <person name="Grigoriev I.V."/>
            <person name="Rokhsar D.S."/>
            <person name="Grossman A.R."/>
        </authorList>
    </citation>
    <scope>NUCLEOTIDE SEQUENCE [LARGE SCALE GENOMIC DNA]</scope>
    <source>
        <strain evidence="4">CC-503</strain>
    </source>
</reference>
<dbReference type="RefSeq" id="XP_042922417.1">
    <property type="nucleotide sequence ID" value="XM_043063849.1"/>
</dbReference>
<dbReference type="KEGG" id="cre:CHLRE_07g313950v5"/>
<sequence length="851" mass="90653">MRPHSHQNRGAWSVSRFRPVHGLWLIVFIACTVLLALNSGRHSSSHHSRLLTQLENFEQSAGRLLLRSAGASTSSPPPAPPPEVDLALRSRARFAEQLGLRMTDSAAESPFPEPPNGSARRVLQSAMWRPKLLRQCTEDTPPFYAPCLRRYLPSLVYGEEVVYPDFEAALPGFFNATDAAAWLRANYASDIIGQTGANRRVIYDARQARLVFAGLRGQNLVFGNVRYTDGGFPTSWNGDSTHCLGHMVNFDLFREQLQLGEVGAGAAGAGGSNGTSGSGGGGALHNPRAVEGAGAGEGEGGAGGGAETGRRGDGSAAAAVDAPGGTWSDIDTPGAGVWVEEAAVYVTPDSDRYQHFLDHTVKVLMQTQHLVTNNTLIIPGGGVKSKQQVVRDMWGWMDHIDRDKQVLRTTATVRARRLLAACRVPYVHPYLFLRLQESVLGPDAPVMPLAQRKVVLWYSRSGDDPSRSNSGRSIVNEAQVQAAIRRLLAERGRGERLEVHPAAQAAVLRQAAGDSKAYARWINQNVAAMIGPHGGGLCNIKWLAGGSLVLEFMPRDWLNVHFFEESTGHGLNYWLDVQDPVDYDRNMRVDTARVLALLRQELGKPPSRGPLLRLRYDWPTALRDSLPHDPAYAAAQAAAAAAGGGPLYEDLQPRCCSTSPVGKDPGSPGLTVLHVEPEAQPPGSGEQAGAARGEAAVTAGGEGGAAGEGADAMTMDAVQVLQAAQKQEREITMTELEEAHTVGSSRELVAVAQQPENEAAVAGGRAAAQEDPAVVMLGGKPQEVVVVVPHERKERQRRHAAADVAERMAAEGAAAVGAGAAAGTDGGEAAAWAARARGQQEPLRIGERAAL</sequence>
<dbReference type="AlphaFoldDB" id="A0A2K3DIJ2"/>
<dbReference type="OrthoDB" id="529273at2759"/>
<feature type="region of interest" description="Disordered" evidence="1">
    <location>
        <begin position="658"/>
        <end position="709"/>
    </location>
</feature>
<dbReference type="GeneID" id="66053949"/>
<dbReference type="Proteomes" id="UP000006906">
    <property type="component" value="Chromosome 7"/>
</dbReference>
<keyword evidence="2" id="KW-0472">Membrane</keyword>
<feature type="compositionally biased region" description="Low complexity" evidence="1">
    <location>
        <begin position="683"/>
        <end position="699"/>
    </location>
</feature>
<keyword evidence="2" id="KW-1133">Transmembrane helix</keyword>
<dbReference type="EMBL" id="CM008968">
    <property type="protein sequence ID" value="PNW80354.1"/>
    <property type="molecule type" value="Genomic_DNA"/>
</dbReference>
<dbReference type="PROSITE" id="PS51257">
    <property type="entry name" value="PROKAR_LIPOPROTEIN"/>
    <property type="match status" value="1"/>
</dbReference>
<dbReference type="ExpressionAtlas" id="A0A2K3DIJ2">
    <property type="expression patterns" value="baseline"/>
</dbReference>
<accession>A0A2K3DIJ2</accession>
<gene>
    <name evidence="3" type="ORF">CHLRE_07g313950v5</name>
</gene>
<organism evidence="3 4">
    <name type="scientific">Chlamydomonas reinhardtii</name>
    <name type="common">Chlamydomonas smithii</name>
    <dbReference type="NCBI Taxonomy" id="3055"/>
    <lineage>
        <taxon>Eukaryota</taxon>
        <taxon>Viridiplantae</taxon>
        <taxon>Chlorophyta</taxon>
        <taxon>core chlorophytes</taxon>
        <taxon>Chlorophyceae</taxon>
        <taxon>CS clade</taxon>
        <taxon>Chlamydomonadales</taxon>
        <taxon>Chlamydomonadaceae</taxon>
        <taxon>Chlamydomonas</taxon>
    </lineage>
</organism>
<dbReference type="Gramene" id="PNW80354">
    <property type="protein sequence ID" value="PNW80354"/>
    <property type="gene ID" value="CHLRE_07g313950v5"/>
</dbReference>
<evidence type="ECO:0000313" key="3">
    <source>
        <dbReference type="EMBL" id="PNW80354.1"/>
    </source>
</evidence>
<proteinExistence type="predicted"/>